<reference evidence="1 2" key="1">
    <citation type="journal article" date="2016" name="Nat. Commun.">
        <title>Thousands of microbial genomes shed light on interconnected biogeochemical processes in an aquifer system.</title>
        <authorList>
            <person name="Anantharaman K."/>
            <person name="Brown C.T."/>
            <person name="Hug L.A."/>
            <person name="Sharon I."/>
            <person name="Castelle C.J."/>
            <person name="Probst A.J."/>
            <person name="Thomas B.C."/>
            <person name="Singh A."/>
            <person name="Wilkins M.J."/>
            <person name="Karaoz U."/>
            <person name="Brodie E.L."/>
            <person name="Williams K.H."/>
            <person name="Hubbard S.S."/>
            <person name="Banfield J.F."/>
        </authorList>
    </citation>
    <scope>NUCLEOTIDE SEQUENCE [LARGE SCALE GENOMIC DNA]</scope>
</reference>
<evidence type="ECO:0000313" key="2">
    <source>
        <dbReference type="Proteomes" id="UP000178109"/>
    </source>
</evidence>
<dbReference type="EMBL" id="MHKO01000041">
    <property type="protein sequence ID" value="OGY91628.1"/>
    <property type="molecule type" value="Genomic_DNA"/>
</dbReference>
<dbReference type="Proteomes" id="UP000178109">
    <property type="component" value="Unassembled WGS sequence"/>
</dbReference>
<proteinExistence type="predicted"/>
<dbReference type="STRING" id="1798553.A3H70_02930"/>
<name>A0A1G2BRC8_9BACT</name>
<organism evidence="1 2">
    <name type="scientific">Candidatus Komeilibacteria bacterium RIFCSPLOWO2_02_FULL_48_11</name>
    <dbReference type="NCBI Taxonomy" id="1798553"/>
    <lineage>
        <taxon>Bacteria</taxon>
        <taxon>Candidatus Komeiliibacteriota</taxon>
    </lineage>
</organism>
<gene>
    <name evidence="1" type="ORF">A3H70_02930</name>
</gene>
<evidence type="ECO:0000313" key="1">
    <source>
        <dbReference type="EMBL" id="OGY91628.1"/>
    </source>
</evidence>
<sequence length="649" mass="69364">MPQSVVWFSVSLPKWEEVKMGRIMSLFAAFVLAIFLVSCGGENPMESTVNGFSQPQALAKAAVADNVSNFTAEVVVTVTKDGAPLGDVEVLLARSVSGQSRIFLWSGITKPDGITEIQINPLSNNDQYWRIGASGYYIARAFKNGASNVRGEQIGEWGSIPINGGEIAYIELPIDGHARVEKSVPITGVIPGDVFFVPHVVIDKDPIMTDRNEVVPTGVSGSSNVRLGSVMVGVLANAEVRITEVLVSGDVDDDMLLGRVFRNLSLRFVQTQTQVGQTIGTFHGGPFVFRPVPVIMAPAGSTLTFDVYADINSNVSSADLQAINNDPNGVLNVSVKAVGTVTGQQVVAGPCNLQRVYIAEHGSLEFRVDPAFTKHEIPNYLDGKVEVASFITRAVGEDITAISLPFMVPKGAVSPWVPNLYTQVDGQETNHAWTDQMTPGGVMNWNSLFGGGLVFPKGKEVRVFFRATAKSIGGLPDIEAGKLIQIDLVKGDLNLVGMTSGRAFSSPAVAGIPIQVVGAGEELLFPPIELNRSFALLRSGYANVFSSGRSGETVKIAITFLIQIPSDIRMVFESSDGEFLALKADEVAGSTATFSFAWTGSHVQQELISLGIEDRPYGWLSFYGPASSAGKLAKLAGGCPIRSFVVTRM</sequence>
<dbReference type="AlphaFoldDB" id="A0A1G2BRC8"/>
<accession>A0A1G2BRC8</accession>
<protein>
    <submittedName>
        <fullName evidence="1">Uncharacterized protein</fullName>
    </submittedName>
</protein>
<comment type="caution">
    <text evidence="1">The sequence shown here is derived from an EMBL/GenBank/DDBJ whole genome shotgun (WGS) entry which is preliminary data.</text>
</comment>